<feature type="active site" description="Proton donor; for dehydratase activity" evidence="9">
    <location>
        <position position="1106"/>
    </location>
</feature>
<evidence type="ECO:0000259" key="11">
    <source>
        <dbReference type="PROSITE" id="PS52004"/>
    </source>
</evidence>
<dbReference type="Pfam" id="PF21089">
    <property type="entry name" value="PKS_DH_N"/>
    <property type="match status" value="1"/>
</dbReference>
<dbReference type="Pfam" id="PF00550">
    <property type="entry name" value="PP-binding"/>
    <property type="match status" value="1"/>
</dbReference>
<dbReference type="EMBL" id="WBKG01000041">
    <property type="protein sequence ID" value="KAB1979586.1"/>
    <property type="molecule type" value="Genomic_DNA"/>
</dbReference>
<dbReference type="SMART" id="SM00826">
    <property type="entry name" value="PKS_DH"/>
    <property type="match status" value="1"/>
</dbReference>
<dbReference type="InterPro" id="IPR013968">
    <property type="entry name" value="PKS_KR"/>
</dbReference>
<name>A0A7J5D5H6_9ACTN</name>
<dbReference type="InterPro" id="IPR014030">
    <property type="entry name" value="Ketoacyl_synth_N"/>
</dbReference>
<dbReference type="InterPro" id="IPR020841">
    <property type="entry name" value="PKS_Beta-ketoAc_synthase_dom"/>
</dbReference>
<dbReference type="Gene3D" id="3.40.366.10">
    <property type="entry name" value="Malonyl-Coenzyme A Acyl Carrier Protein, domain 2"/>
    <property type="match status" value="1"/>
</dbReference>
<dbReference type="InterPro" id="IPR050091">
    <property type="entry name" value="PKS_NRPS_Biosynth_Enz"/>
</dbReference>
<evidence type="ECO:0000259" key="10">
    <source>
        <dbReference type="PROSITE" id="PS50075"/>
    </source>
</evidence>
<dbReference type="SUPFAM" id="SSF55048">
    <property type="entry name" value="Probable ACP-binding domain of malonyl-CoA ACP transacylase"/>
    <property type="match status" value="1"/>
</dbReference>
<evidence type="ECO:0000256" key="2">
    <source>
        <dbReference type="ARBA" id="ARBA00004792"/>
    </source>
</evidence>
<keyword evidence="4" id="KW-0597">Phosphoprotein</keyword>
<dbReference type="FunFam" id="1.10.1200.10:FF:000007">
    <property type="entry name" value="Probable polyketide synthase pks17"/>
    <property type="match status" value="1"/>
</dbReference>
<dbReference type="InterPro" id="IPR009081">
    <property type="entry name" value="PP-bd_ACP"/>
</dbReference>
<dbReference type="CDD" id="cd00833">
    <property type="entry name" value="PKS"/>
    <property type="match status" value="1"/>
</dbReference>
<feature type="domain" description="Carrier" evidence="10">
    <location>
        <begin position="1628"/>
        <end position="1703"/>
    </location>
</feature>
<evidence type="ECO:0000256" key="5">
    <source>
        <dbReference type="ARBA" id="ARBA00022679"/>
    </source>
</evidence>
<keyword evidence="3" id="KW-0596">Phosphopantetheine</keyword>
<protein>
    <submittedName>
        <fullName evidence="13">SDR family NAD(P)-dependent oxidoreductase</fullName>
    </submittedName>
</protein>
<evidence type="ECO:0000256" key="3">
    <source>
        <dbReference type="ARBA" id="ARBA00022450"/>
    </source>
</evidence>
<keyword evidence="8" id="KW-0012">Acyltransferase</keyword>
<reference evidence="13 14" key="1">
    <citation type="submission" date="2019-09" db="EMBL/GenBank/DDBJ databases">
        <title>Isolation and identification of active actinomycetes.</title>
        <authorList>
            <person name="Yu Z."/>
            <person name="Han C."/>
            <person name="Yu B."/>
        </authorList>
    </citation>
    <scope>NUCLEOTIDE SEQUENCE [LARGE SCALE GENOMIC DNA]</scope>
    <source>
        <strain evidence="13 14">NEAU-H2</strain>
    </source>
</reference>
<dbReference type="GO" id="GO:0006633">
    <property type="term" value="P:fatty acid biosynthetic process"/>
    <property type="evidence" value="ECO:0007669"/>
    <property type="project" value="InterPro"/>
</dbReference>
<dbReference type="InterPro" id="IPR015083">
    <property type="entry name" value="NorB/c/GfsB-D-like_docking"/>
</dbReference>
<keyword evidence="5" id="KW-0808">Transferase</keyword>
<sequence>MSTPKDSTDKVVEALRAAVRETERLRRQNQRLVSAATEPVAIVGMACRFPGGVTSPQDLWRLVAAGDDAITPVPADRGWDIGELAAGDTTLLGGFLPDAADFDAAFFGISPREALAMDPQQRLLLETSWEALERAGVDPASLRGSRTGVFVGTNGQDYAYLMVRSPAQSTGEVGTGIAAGAMSGRLSYTLGLEGPAITVDTACSSSLVALHWAARALRAGECTLALAGGVNVMSTPGALVEFSKQGGLAPDGRCKAFADEADGTGWAEGAGMLLLERLSDARRNNHPVLAVVRGSAVNQDGASNGFTAPSGPSQQRVIRAALADARLTENDVDAVEAHGTGTALGDPIEAQALLATYGRDRERPLLLGSVKSNIGHTQAAAGVAGVIKMVQAMRHGVLPPTLHASRPSSHVDWSAGSVELLTEEVPWPETGRPRRAAVSSFGISGTNAHTVLEQAPEPAPAEQGPVRDAVVPWVVSGRTPAALRDQVARLAANVGATTSAADVAAVLATGRTAHEHRVAAVGRDTADLAAALSAWASGEPAPGVVSGTAARTGKLAVLFTGQGAQRLGMGRELHARFPAFAEAFDEVAAELDRHLPGSVRDVLWGTDADRLDSTDWSQPALFVVEVALHRLVESWGVRADLVAGHSLGEITAAHVSGVLSLADACRLVAARAVLMGALPEGGAMLAVAAAEEEVAPLLDAEVSVAAVNGPTAVIVAGAEDAVERVAGAADERGWKHKRLAVSHAFHSALMDPMLSDFADAVADLEFGDARIPLVSSVTGGLAEAARIRDAAHWVAHVRRPVRFADAVRALLAAGATTFLELGPDATLCAMVQDTAPDPVTAVPVLRAGRDEETTVVSALARLSARGEHVAWDAFFAPLGTRPVELPTYAFQRSRFWPDGGTGGDAASVGQSALGHALLGSSVELAGDGGVVLTGRLSPATQPWLADHVIMGRILFPGTGFAELALRAADEVGADLVEELTLSVPLELSRHGAVAVQVRVGAADEDGRRSVGVYSRDAGHAGAWLQHAAGTLGTGSPEAGTDFASAWPPPGTDQVDLAGFYDGGDYGPAFQGLRAVWRRDGEAFAEVALPATARGADRTGLHPALLDAVLHAVGWVESPDGGRGVLPFSWEDVALHRTGATTLRVRLTRGGQGAVGIEAVDGAGRPVVTVGRLVLRAPSREDTARRPDWLFRVDWTPFAVRPVTGAFVVLGADPGGLAGAVRYDTVDAALAAGPDVVFAPVTGVGVLDATTRALGLVQEWLADRRAEDVPLVFVTDGAVSGADVPAAAAAGLVRTAQAEHPGRFLLLDAAADEWPLLAVAPELTAAGETQAVIEDGTVKVGRLARFTGAERPTEWRPDGTVLVTGGTGGLGAQLARHLVAEHGVRELLLLSRRGLRAPGASELAAELTGHGAHVDIVACDVADRDALAAVLEGRTITAVVHAAGLLDDGVVTTLTPERLDGVLRPKADAARHLHELTDDLDAFVLFSSVAGTFGSPGQGNYSAANAALDALARERRADGRTALSLAWGPWTQDAGMTGALAEADLRRMADSGSAPLTVPQGLALFDAAVATDEPVLVPLAVRLGARAGAPHPLLRGLVRTRRRRPSAGAAPAAPVTARLAGLDEQARTRFVLDLVRAEVAAALAHDSTDGVADDREFRDLGMDSLTAVELRNRLATATGLRMSATLVFDYPTPAVLADHLLSRLGGAATAGAQAPNPLAELDRLESALAGADPDPITRAGITARLRGLAAQWAGADPTPDGEDVTEQISSASADEILAFIDHELGRINDR</sequence>
<evidence type="ECO:0000313" key="13">
    <source>
        <dbReference type="EMBL" id="KAB1979586.1"/>
    </source>
</evidence>
<dbReference type="Pfam" id="PF00698">
    <property type="entry name" value="Acyl_transf_1"/>
    <property type="match status" value="1"/>
</dbReference>
<dbReference type="InterPro" id="IPR049552">
    <property type="entry name" value="PKS_DH_N"/>
</dbReference>
<dbReference type="Gene3D" id="3.10.129.110">
    <property type="entry name" value="Polyketide synthase dehydratase"/>
    <property type="match status" value="1"/>
</dbReference>
<dbReference type="SUPFAM" id="SSF51735">
    <property type="entry name" value="NAD(P)-binding Rossmann-fold domains"/>
    <property type="match status" value="2"/>
</dbReference>
<dbReference type="PANTHER" id="PTHR43775:SF51">
    <property type="entry name" value="INACTIVE PHENOLPHTHIOCEROL SYNTHESIS POLYKETIDE SYNTHASE TYPE I PKS1-RELATED"/>
    <property type="match status" value="1"/>
</dbReference>
<dbReference type="Pfam" id="PF16197">
    <property type="entry name" value="KAsynt_C_assoc"/>
    <property type="match status" value="1"/>
</dbReference>
<feature type="domain" description="PKS/mFAS DH" evidence="12">
    <location>
        <begin position="915"/>
        <end position="1183"/>
    </location>
</feature>
<feature type="region of interest" description="C-terminal hotdog fold" evidence="9">
    <location>
        <begin position="1051"/>
        <end position="1183"/>
    </location>
</feature>
<dbReference type="PROSITE" id="PS00012">
    <property type="entry name" value="PHOSPHOPANTETHEINE"/>
    <property type="match status" value="1"/>
</dbReference>
<dbReference type="GO" id="GO:0031177">
    <property type="term" value="F:phosphopantetheine binding"/>
    <property type="evidence" value="ECO:0007669"/>
    <property type="project" value="InterPro"/>
</dbReference>
<keyword evidence="14" id="KW-1185">Reference proteome</keyword>
<dbReference type="InterPro" id="IPR020806">
    <property type="entry name" value="PKS_PP-bd"/>
</dbReference>
<feature type="active site" description="Proton acceptor; for dehydratase activity" evidence="9">
    <location>
        <position position="947"/>
    </location>
</feature>
<feature type="domain" description="Ketosynthase family 3 (KS3)" evidence="11">
    <location>
        <begin position="37"/>
        <end position="454"/>
    </location>
</feature>
<dbReference type="PROSITE" id="PS52004">
    <property type="entry name" value="KS3_2"/>
    <property type="match status" value="1"/>
</dbReference>
<comment type="caution">
    <text evidence="13">The sequence shown here is derived from an EMBL/GenBank/DDBJ whole genome shotgun (WGS) entry which is preliminary data.</text>
</comment>
<dbReference type="SUPFAM" id="SSF53901">
    <property type="entry name" value="Thiolase-like"/>
    <property type="match status" value="1"/>
</dbReference>
<dbReference type="InterPro" id="IPR057326">
    <property type="entry name" value="KR_dom"/>
</dbReference>
<dbReference type="PROSITE" id="PS00606">
    <property type="entry name" value="KS3_1"/>
    <property type="match status" value="1"/>
</dbReference>
<comment type="cofactor">
    <cofactor evidence="1">
        <name>pantetheine 4'-phosphate</name>
        <dbReference type="ChEBI" id="CHEBI:47942"/>
    </cofactor>
</comment>
<dbReference type="Pfam" id="PF02801">
    <property type="entry name" value="Ketoacyl-synt_C"/>
    <property type="match status" value="1"/>
</dbReference>
<dbReference type="InterPro" id="IPR032821">
    <property type="entry name" value="PKS_assoc"/>
</dbReference>
<keyword evidence="6" id="KW-0045">Antibiotic biosynthesis</keyword>
<dbReference type="Pfam" id="PF08659">
    <property type="entry name" value="KR"/>
    <property type="match status" value="1"/>
</dbReference>
<dbReference type="InterPro" id="IPR014043">
    <property type="entry name" value="Acyl_transferase_dom"/>
</dbReference>
<evidence type="ECO:0000256" key="7">
    <source>
        <dbReference type="ARBA" id="ARBA00023268"/>
    </source>
</evidence>
<dbReference type="InterPro" id="IPR016039">
    <property type="entry name" value="Thiolase-like"/>
</dbReference>
<dbReference type="PROSITE" id="PS50075">
    <property type="entry name" value="CARRIER"/>
    <property type="match status" value="1"/>
</dbReference>
<dbReference type="InterPro" id="IPR049551">
    <property type="entry name" value="PKS_DH_C"/>
</dbReference>
<dbReference type="Gene3D" id="3.30.70.3290">
    <property type="match status" value="1"/>
</dbReference>
<accession>A0A7J5D5H6</accession>
<evidence type="ECO:0000256" key="4">
    <source>
        <dbReference type="ARBA" id="ARBA00022553"/>
    </source>
</evidence>
<dbReference type="InterPro" id="IPR006162">
    <property type="entry name" value="Ppantetheine_attach_site"/>
</dbReference>
<evidence type="ECO:0000256" key="9">
    <source>
        <dbReference type="PROSITE-ProRule" id="PRU01363"/>
    </source>
</evidence>
<dbReference type="InterPro" id="IPR020807">
    <property type="entry name" value="PKS_DH"/>
</dbReference>
<dbReference type="GO" id="GO:0004312">
    <property type="term" value="F:fatty acid synthase activity"/>
    <property type="evidence" value="ECO:0007669"/>
    <property type="project" value="TreeGrafter"/>
</dbReference>
<dbReference type="SMART" id="SM01294">
    <property type="entry name" value="PKS_PP_betabranch"/>
    <property type="match status" value="1"/>
</dbReference>
<dbReference type="FunFam" id="3.40.366.10:FF:000002">
    <property type="entry name" value="Probable polyketide synthase 2"/>
    <property type="match status" value="1"/>
</dbReference>
<dbReference type="Gene3D" id="3.40.50.720">
    <property type="entry name" value="NAD(P)-binding Rossmann-like Domain"/>
    <property type="match status" value="1"/>
</dbReference>
<dbReference type="InterPro" id="IPR001227">
    <property type="entry name" value="Ac_transferase_dom_sf"/>
</dbReference>
<comment type="pathway">
    <text evidence="2">Antibiotic biosynthesis.</text>
</comment>
<dbReference type="SMART" id="SM00827">
    <property type="entry name" value="PKS_AT"/>
    <property type="match status" value="1"/>
</dbReference>
<dbReference type="InterPro" id="IPR016035">
    <property type="entry name" value="Acyl_Trfase/lysoPLipase"/>
</dbReference>
<keyword evidence="7" id="KW-0511">Multifunctional enzyme</keyword>
<dbReference type="Proteomes" id="UP000442990">
    <property type="component" value="Unassembled WGS sequence"/>
</dbReference>
<dbReference type="Pfam" id="PF00109">
    <property type="entry name" value="ketoacyl-synt"/>
    <property type="match status" value="1"/>
</dbReference>
<evidence type="ECO:0000256" key="1">
    <source>
        <dbReference type="ARBA" id="ARBA00001957"/>
    </source>
</evidence>
<dbReference type="InterPro" id="IPR036736">
    <property type="entry name" value="ACP-like_sf"/>
</dbReference>
<dbReference type="InterPro" id="IPR042104">
    <property type="entry name" value="PKS_dehydratase_sf"/>
</dbReference>
<dbReference type="SUPFAM" id="SSF52151">
    <property type="entry name" value="FabD/lysophospholipase-like"/>
    <property type="match status" value="1"/>
</dbReference>
<evidence type="ECO:0000313" key="14">
    <source>
        <dbReference type="Proteomes" id="UP000442990"/>
    </source>
</evidence>
<organism evidence="13 14">
    <name type="scientific">Streptomyces triticiradicis</name>
    <dbReference type="NCBI Taxonomy" id="2651189"/>
    <lineage>
        <taxon>Bacteria</taxon>
        <taxon>Bacillati</taxon>
        <taxon>Actinomycetota</taxon>
        <taxon>Actinomycetes</taxon>
        <taxon>Kitasatosporales</taxon>
        <taxon>Streptomycetaceae</taxon>
        <taxon>Streptomyces</taxon>
    </lineage>
</organism>
<dbReference type="PANTHER" id="PTHR43775">
    <property type="entry name" value="FATTY ACID SYNTHASE"/>
    <property type="match status" value="1"/>
</dbReference>
<dbReference type="SUPFAM" id="SSF47336">
    <property type="entry name" value="ACP-like"/>
    <property type="match status" value="1"/>
</dbReference>
<dbReference type="InterPro" id="IPR049900">
    <property type="entry name" value="PKS_mFAS_DH"/>
</dbReference>
<dbReference type="Gene3D" id="3.40.47.10">
    <property type="match status" value="1"/>
</dbReference>
<dbReference type="InterPro" id="IPR014031">
    <property type="entry name" value="Ketoacyl_synth_C"/>
</dbReference>
<dbReference type="SMART" id="SM00823">
    <property type="entry name" value="PKS_PP"/>
    <property type="match status" value="1"/>
</dbReference>
<dbReference type="Pfam" id="PF08990">
    <property type="entry name" value="Docking"/>
    <property type="match status" value="1"/>
</dbReference>
<dbReference type="GO" id="GO:0033068">
    <property type="term" value="P:macrolide biosynthetic process"/>
    <property type="evidence" value="ECO:0007669"/>
    <property type="project" value="UniProtKB-ARBA"/>
</dbReference>
<dbReference type="FunFam" id="3.40.47.10:FF:000019">
    <property type="entry name" value="Polyketide synthase type I"/>
    <property type="match status" value="1"/>
</dbReference>
<dbReference type="CDD" id="cd08956">
    <property type="entry name" value="KR_3_FAS_SDR_x"/>
    <property type="match status" value="1"/>
</dbReference>
<dbReference type="PROSITE" id="PS52019">
    <property type="entry name" value="PKS_MFAS_DH"/>
    <property type="match status" value="1"/>
</dbReference>
<feature type="region of interest" description="N-terminal hotdog fold" evidence="9">
    <location>
        <begin position="915"/>
        <end position="1038"/>
    </location>
</feature>
<evidence type="ECO:0000256" key="6">
    <source>
        <dbReference type="ARBA" id="ARBA00023194"/>
    </source>
</evidence>
<dbReference type="GO" id="GO:0004315">
    <property type="term" value="F:3-oxoacyl-[acyl-carrier-protein] synthase activity"/>
    <property type="evidence" value="ECO:0007669"/>
    <property type="project" value="InterPro"/>
</dbReference>
<dbReference type="SMART" id="SM00822">
    <property type="entry name" value="PKS_KR"/>
    <property type="match status" value="1"/>
</dbReference>
<evidence type="ECO:0000256" key="8">
    <source>
        <dbReference type="ARBA" id="ARBA00023315"/>
    </source>
</evidence>
<dbReference type="InterPro" id="IPR016036">
    <property type="entry name" value="Malonyl_transacylase_ACP-bd"/>
</dbReference>
<evidence type="ECO:0000259" key="12">
    <source>
        <dbReference type="PROSITE" id="PS52019"/>
    </source>
</evidence>
<dbReference type="InterPro" id="IPR036291">
    <property type="entry name" value="NAD(P)-bd_dom_sf"/>
</dbReference>
<dbReference type="SMART" id="SM00825">
    <property type="entry name" value="PKS_KS"/>
    <property type="match status" value="1"/>
</dbReference>
<dbReference type="Gene3D" id="1.10.1200.10">
    <property type="entry name" value="ACP-like"/>
    <property type="match status" value="1"/>
</dbReference>
<proteinExistence type="predicted"/>
<dbReference type="InterPro" id="IPR018201">
    <property type="entry name" value="Ketoacyl_synth_AS"/>
</dbReference>
<gene>
    <name evidence="13" type="ORF">F8144_35880</name>
</gene>
<dbReference type="Pfam" id="PF14765">
    <property type="entry name" value="PS-DH"/>
    <property type="match status" value="1"/>
</dbReference>